<evidence type="ECO:0000313" key="3">
    <source>
        <dbReference type="Proteomes" id="UP000075320"/>
    </source>
</evidence>
<protein>
    <submittedName>
        <fullName evidence="2">Uncharacterized protein</fullName>
    </submittedName>
</protein>
<feature type="chain" id="PRO_5007573054" evidence="1">
    <location>
        <begin position="21"/>
        <end position="238"/>
    </location>
</feature>
<dbReference type="Proteomes" id="UP000075320">
    <property type="component" value="Unassembled WGS sequence"/>
</dbReference>
<feature type="signal peptide" evidence="1">
    <location>
        <begin position="1"/>
        <end position="20"/>
    </location>
</feature>
<proteinExistence type="predicted"/>
<dbReference type="AlphaFoldDB" id="A0A150WNW8"/>
<accession>A0A150WNW8</accession>
<gene>
    <name evidence="2" type="ORF">AZI86_02665</name>
</gene>
<dbReference type="RefSeq" id="WP_061833549.1">
    <property type="nucleotide sequence ID" value="NZ_LUKE01000001.1"/>
</dbReference>
<organism evidence="2 3">
    <name type="scientific">Bdellovibrio bacteriovorus</name>
    <dbReference type="NCBI Taxonomy" id="959"/>
    <lineage>
        <taxon>Bacteria</taxon>
        <taxon>Pseudomonadati</taxon>
        <taxon>Bdellovibrionota</taxon>
        <taxon>Bdellovibrionia</taxon>
        <taxon>Bdellovibrionales</taxon>
        <taxon>Pseudobdellovibrionaceae</taxon>
        <taxon>Bdellovibrio</taxon>
    </lineage>
</organism>
<evidence type="ECO:0000313" key="2">
    <source>
        <dbReference type="EMBL" id="KYG65989.1"/>
    </source>
</evidence>
<keyword evidence="1" id="KW-0732">Signal</keyword>
<evidence type="ECO:0000256" key="1">
    <source>
        <dbReference type="SAM" id="SignalP"/>
    </source>
</evidence>
<name>A0A150WNW8_BDEBC</name>
<keyword evidence="3" id="KW-1185">Reference proteome</keyword>
<dbReference type="EMBL" id="LUKE01000001">
    <property type="protein sequence ID" value="KYG65989.1"/>
    <property type="molecule type" value="Genomic_DNA"/>
</dbReference>
<dbReference type="OrthoDB" id="5291386at2"/>
<comment type="caution">
    <text evidence="2">The sequence shown here is derived from an EMBL/GenBank/DDBJ whole genome shotgun (WGS) entry which is preliminary data.</text>
</comment>
<sequence length="238" mass="26460">MILRGWVAFLILSMAIAAPAAGSAKHSCMTTHMKDAIKINRERGAWYSQLSDGQSQRITNLLIGMEQRLLLGSPIIDVSARPYQKAGVPIVCEDVIDMSFTPAFRAQNPAGPVAKQSYRRVLVDVVHNKLSEKLKNDDFQGMAWLADQYVQQLEKQPRFNCLVRHMLESVRRTALLAPRHEAAALRKGLGSPRTLSKLILKSHLDLLNKSARIDILAAPLQADGLMIVCQDVPHIPRP</sequence>
<reference evidence="2 3" key="1">
    <citation type="submission" date="2016-03" db="EMBL/GenBank/DDBJ databases">
        <authorList>
            <person name="Ploux O."/>
        </authorList>
    </citation>
    <scope>NUCLEOTIDE SEQUENCE [LARGE SCALE GENOMIC DNA]</scope>
    <source>
        <strain evidence="2 3">R0</strain>
    </source>
</reference>